<keyword evidence="2" id="KW-0732">Signal</keyword>
<name>A0A316VKQ4_9BASI</name>
<feature type="chain" id="PRO_5016234360" description="Secreted protein" evidence="2">
    <location>
        <begin position="26"/>
        <end position="74"/>
    </location>
</feature>
<proteinExistence type="predicted"/>
<reference evidence="3 4" key="1">
    <citation type="journal article" date="2018" name="Mol. Biol. Evol.">
        <title>Broad Genomic Sampling Reveals a Smut Pathogenic Ancestry of the Fungal Clade Ustilaginomycotina.</title>
        <authorList>
            <person name="Kijpornyongpan T."/>
            <person name="Mondo S.J."/>
            <person name="Barry K."/>
            <person name="Sandor L."/>
            <person name="Lee J."/>
            <person name="Lipzen A."/>
            <person name="Pangilinan J."/>
            <person name="LaButti K."/>
            <person name="Hainaut M."/>
            <person name="Henrissat B."/>
            <person name="Grigoriev I.V."/>
            <person name="Spatafora J.W."/>
            <person name="Aime M.C."/>
        </authorList>
    </citation>
    <scope>NUCLEOTIDE SEQUENCE [LARGE SCALE GENOMIC DNA]</scope>
    <source>
        <strain evidence="3 4">MCA 3882</strain>
    </source>
</reference>
<feature type="signal peptide" evidence="2">
    <location>
        <begin position="1"/>
        <end position="25"/>
    </location>
</feature>
<evidence type="ECO:0000313" key="4">
    <source>
        <dbReference type="Proteomes" id="UP000245771"/>
    </source>
</evidence>
<evidence type="ECO:0000256" key="1">
    <source>
        <dbReference type="SAM" id="MobiDB-lite"/>
    </source>
</evidence>
<dbReference type="InParanoid" id="A0A316VKQ4"/>
<feature type="region of interest" description="Disordered" evidence="1">
    <location>
        <begin position="27"/>
        <end position="74"/>
    </location>
</feature>
<dbReference type="Proteomes" id="UP000245771">
    <property type="component" value="Unassembled WGS sequence"/>
</dbReference>
<keyword evidence="4" id="KW-1185">Reference proteome</keyword>
<accession>A0A316VKQ4</accession>
<organism evidence="3 4">
    <name type="scientific">Meira miltonrushii</name>
    <dbReference type="NCBI Taxonomy" id="1280837"/>
    <lineage>
        <taxon>Eukaryota</taxon>
        <taxon>Fungi</taxon>
        <taxon>Dikarya</taxon>
        <taxon>Basidiomycota</taxon>
        <taxon>Ustilaginomycotina</taxon>
        <taxon>Exobasidiomycetes</taxon>
        <taxon>Exobasidiales</taxon>
        <taxon>Brachybasidiaceae</taxon>
        <taxon>Meira</taxon>
    </lineage>
</organism>
<evidence type="ECO:0000256" key="2">
    <source>
        <dbReference type="SAM" id="SignalP"/>
    </source>
</evidence>
<feature type="compositionally biased region" description="Polar residues" evidence="1">
    <location>
        <begin position="65"/>
        <end position="74"/>
    </location>
</feature>
<dbReference type="GeneID" id="37023826"/>
<evidence type="ECO:0000313" key="3">
    <source>
        <dbReference type="EMBL" id="PWN38136.1"/>
    </source>
</evidence>
<evidence type="ECO:0008006" key="5">
    <source>
        <dbReference type="Google" id="ProtNLM"/>
    </source>
</evidence>
<dbReference type="RefSeq" id="XP_025358438.1">
    <property type="nucleotide sequence ID" value="XM_025502045.1"/>
</dbReference>
<dbReference type="AlphaFoldDB" id="A0A316VKQ4"/>
<protein>
    <recommendedName>
        <fullName evidence="5">Secreted protein</fullName>
    </recommendedName>
</protein>
<gene>
    <name evidence="3" type="ORF">FA14DRAFT_23363</name>
</gene>
<sequence>MPVGKFYLTILTMMAFMVLSVASRGATVGDVPQERDLSTNGPTRTAKWMSRSQPVQPRAPKDSPGYSTPQDGPP</sequence>
<dbReference type="EMBL" id="KZ819602">
    <property type="protein sequence ID" value="PWN38136.1"/>
    <property type="molecule type" value="Genomic_DNA"/>
</dbReference>